<evidence type="ECO:0000259" key="3">
    <source>
        <dbReference type="PROSITE" id="PS50003"/>
    </source>
</evidence>
<gene>
    <name evidence="5" type="primary">Tbc1d2b-001</name>
</gene>
<feature type="domain" description="Rab-GAP TBC" evidence="4">
    <location>
        <begin position="669"/>
        <end position="863"/>
    </location>
</feature>
<dbReference type="GO" id="GO:0031267">
    <property type="term" value="F:small GTPase binding"/>
    <property type="evidence" value="ECO:0007669"/>
    <property type="project" value="TreeGrafter"/>
</dbReference>
<sequence>MSCPTGLLVNIDDGNEITLSNKTQASPAKLLSKREIPTKSPSHSVGTNGEGKKEAPKLCGYLTKVSSTGIVKLSKTRWFSYNPETCDLTFKRNPEQEPDGSGQMGRIPLRRASFNFTAASLQDNQFSITSDGTTHNLQASDRKTLMWWIQELQCQRRAFNQRQSIEEPHKPDWQGSIHGSSVFWIPNQEDVKSGLIDVKHPQIESENSSGPTQLRAFRPDEEPPDTVGDQAATLHRPRNSSVLSGNFTVLGNKTLPMPNLGNINTAFTNAGEAAKKTLKNQAQKLRPNMGRSEENYLGGAVAKSVSASTNLNQYILTTNSTNNATDSNDSMGFGSFVKGLKSEILELHDELAMLKMKLQTKEESIQVLKMELDRYEQHCKGKLPPHSVFSNEERKLRSEVISLKLTNERLQQEREESVIRENALKEQNVMLQETLSYKDQVVMQLNNQLHDLEQDHNKLHNDHSKLREEKNEEFVILTPDSSGEDIDQLKDRAEGYMMQNRLLNNEILELASLRQMDAGRLETMHDKVRLKEAQYCQLNSKYLVLLAEMNKPRSESVGLAVSDSKISPSDKDRKDMVKILIQEALAESESSPTMRRESRYDQYGFSTLPEDDAESSLLASAGQMEKRASDIIFSLNEYQASIAAKWQNYFATNRDLQRNEDTKLLIRYGVPHDLRPKVWTWMVKHRTQQMRYKLDPDGCYYKKLTERAVAPLAAKQIELDLLRTLPNNKHFASLSSEGIAQLRRVLRAYSIHNPSIGYCQGLNRIAAVALLYLCEEEAFWCVVAVAEIIMPQDYYSHTLTASQADQRVFRELMAEKLPRLHKHLDTLQVDCSLITFNWLLCIYCDNVPPDTMLHIWDVFLNEGSKVLFRYGLAFFRTVEEEILQLTDYMSIFTFLRVMSHRMHDVRSLTNIAFQTMNPFPMRRINRLRLFHLEKVEAELRDLDVLRKGFVSQRRPAPADRDSDDD</sequence>
<dbReference type="SUPFAM" id="SSF50729">
    <property type="entry name" value="PH domain-like"/>
    <property type="match status" value="1"/>
</dbReference>
<dbReference type="Pfam" id="PF00566">
    <property type="entry name" value="RabGAP-TBC"/>
    <property type="match status" value="1"/>
</dbReference>
<evidence type="ECO:0000313" key="5">
    <source>
        <dbReference type="EMBL" id="CAB3266837.1"/>
    </source>
</evidence>
<dbReference type="InterPro" id="IPR050302">
    <property type="entry name" value="Rab_GAP_TBC_domain"/>
</dbReference>
<reference evidence="5" key="1">
    <citation type="submission" date="2020-04" db="EMBL/GenBank/DDBJ databases">
        <authorList>
            <person name="Neveu A P."/>
        </authorList>
    </citation>
    <scope>NUCLEOTIDE SEQUENCE</scope>
    <source>
        <tissue evidence="5">Whole embryo</tissue>
    </source>
</reference>
<feature type="coiled-coil region" evidence="1">
    <location>
        <begin position="337"/>
        <end position="506"/>
    </location>
</feature>
<evidence type="ECO:0000259" key="4">
    <source>
        <dbReference type="PROSITE" id="PS50086"/>
    </source>
</evidence>
<dbReference type="InterPro" id="IPR000195">
    <property type="entry name" value="Rab-GAP-TBC_dom"/>
</dbReference>
<dbReference type="Gene3D" id="1.10.472.80">
    <property type="entry name" value="Ypt/Rab-GAP domain of gyp1p, domain 3"/>
    <property type="match status" value="1"/>
</dbReference>
<dbReference type="SMART" id="SM00233">
    <property type="entry name" value="PH"/>
    <property type="match status" value="1"/>
</dbReference>
<keyword evidence="1" id="KW-0175">Coiled coil</keyword>
<proteinExistence type="evidence at transcript level"/>
<accession>A0A6F9DTR0</accession>
<dbReference type="AlphaFoldDB" id="A0A6F9DTR0"/>
<dbReference type="PANTHER" id="PTHR47219:SF20">
    <property type="entry name" value="TBC1 DOMAIN FAMILY MEMBER 2B"/>
    <property type="match status" value="1"/>
</dbReference>
<dbReference type="PROSITE" id="PS50086">
    <property type="entry name" value="TBC_RABGAP"/>
    <property type="match status" value="1"/>
</dbReference>
<dbReference type="PROSITE" id="PS50003">
    <property type="entry name" value="PH_DOMAIN"/>
    <property type="match status" value="1"/>
</dbReference>
<dbReference type="GO" id="GO:0005096">
    <property type="term" value="F:GTPase activator activity"/>
    <property type="evidence" value="ECO:0007669"/>
    <property type="project" value="TreeGrafter"/>
</dbReference>
<dbReference type="EMBL" id="LR790975">
    <property type="protein sequence ID" value="CAB3266837.1"/>
    <property type="molecule type" value="mRNA"/>
</dbReference>
<dbReference type="Gene3D" id="1.10.8.270">
    <property type="entry name" value="putative rabgap domain of human tbc1 domain family member 14 like domains"/>
    <property type="match status" value="1"/>
</dbReference>
<feature type="region of interest" description="Disordered" evidence="2">
    <location>
        <begin position="202"/>
        <end position="229"/>
    </location>
</feature>
<dbReference type="InterPro" id="IPR035969">
    <property type="entry name" value="Rab-GAP_TBC_sf"/>
</dbReference>
<protein>
    <submittedName>
        <fullName evidence="5">TBC1 domain family member 2B-like</fullName>
    </submittedName>
</protein>
<dbReference type="Gene3D" id="2.30.29.30">
    <property type="entry name" value="Pleckstrin-homology domain (PH domain)/Phosphotyrosine-binding domain (PTB)"/>
    <property type="match status" value="1"/>
</dbReference>
<dbReference type="SMART" id="SM00164">
    <property type="entry name" value="TBC"/>
    <property type="match status" value="1"/>
</dbReference>
<dbReference type="SUPFAM" id="SSF47923">
    <property type="entry name" value="Ypt/Rab-GAP domain of gyp1p"/>
    <property type="match status" value="2"/>
</dbReference>
<dbReference type="InterPro" id="IPR001849">
    <property type="entry name" value="PH_domain"/>
</dbReference>
<name>A0A6F9DTR0_9ASCI</name>
<feature type="region of interest" description="Disordered" evidence="2">
    <location>
        <begin position="20"/>
        <end position="53"/>
    </location>
</feature>
<evidence type="ECO:0000256" key="2">
    <source>
        <dbReference type="SAM" id="MobiDB-lite"/>
    </source>
</evidence>
<dbReference type="FunFam" id="1.10.8.270:FF:000026">
    <property type="entry name" value="TBC (Tre-2/Bub2/Cdc16) domain family"/>
    <property type="match status" value="1"/>
</dbReference>
<feature type="domain" description="PH" evidence="3">
    <location>
        <begin position="55"/>
        <end position="157"/>
    </location>
</feature>
<organism evidence="5">
    <name type="scientific">Phallusia mammillata</name>
    <dbReference type="NCBI Taxonomy" id="59560"/>
    <lineage>
        <taxon>Eukaryota</taxon>
        <taxon>Metazoa</taxon>
        <taxon>Chordata</taxon>
        <taxon>Tunicata</taxon>
        <taxon>Ascidiacea</taxon>
        <taxon>Phlebobranchia</taxon>
        <taxon>Ascidiidae</taxon>
        <taxon>Phallusia</taxon>
    </lineage>
</organism>
<dbReference type="FunFam" id="1.10.472.80:FF:000018">
    <property type="entry name" value="TBC1 domain family member 2B"/>
    <property type="match status" value="1"/>
</dbReference>
<dbReference type="PANTHER" id="PTHR47219">
    <property type="entry name" value="RAB GTPASE-ACTIVATING PROTEIN 1-LIKE"/>
    <property type="match status" value="1"/>
</dbReference>
<evidence type="ECO:0000256" key="1">
    <source>
        <dbReference type="SAM" id="Coils"/>
    </source>
</evidence>
<dbReference type="InterPro" id="IPR011993">
    <property type="entry name" value="PH-like_dom_sf"/>
</dbReference>